<dbReference type="PANTHER" id="PTHR17490:SF18">
    <property type="entry name" value="THREONYLCARBAMOYL-AMP SYNTHASE"/>
    <property type="match status" value="1"/>
</dbReference>
<accession>A0A381XPK7</accession>
<evidence type="ECO:0000256" key="3">
    <source>
        <dbReference type="ARBA" id="ARBA00012584"/>
    </source>
</evidence>
<dbReference type="Pfam" id="PF01300">
    <property type="entry name" value="Sua5_yciO_yrdC"/>
    <property type="match status" value="1"/>
</dbReference>
<dbReference type="GO" id="GO:0006450">
    <property type="term" value="P:regulation of translational fidelity"/>
    <property type="evidence" value="ECO:0007669"/>
    <property type="project" value="TreeGrafter"/>
</dbReference>
<dbReference type="InterPro" id="IPR050156">
    <property type="entry name" value="TC-AMP_synthase_SUA5"/>
</dbReference>
<dbReference type="GO" id="GO:0061710">
    <property type="term" value="F:L-threonylcarbamoyladenylate synthase"/>
    <property type="evidence" value="ECO:0007669"/>
    <property type="project" value="UniProtKB-EC"/>
</dbReference>
<dbReference type="SUPFAM" id="SSF55821">
    <property type="entry name" value="YrdC/RibB"/>
    <property type="match status" value="1"/>
</dbReference>
<comment type="similarity">
    <text evidence="2">Belongs to the SUA5 family.</text>
</comment>
<dbReference type="GO" id="GO:0000049">
    <property type="term" value="F:tRNA binding"/>
    <property type="evidence" value="ECO:0007669"/>
    <property type="project" value="TreeGrafter"/>
</dbReference>
<evidence type="ECO:0000256" key="6">
    <source>
        <dbReference type="ARBA" id="ARBA00048366"/>
    </source>
</evidence>
<dbReference type="InterPro" id="IPR017945">
    <property type="entry name" value="DHBP_synth_RibB-like_a/b_dom"/>
</dbReference>
<evidence type="ECO:0000313" key="8">
    <source>
        <dbReference type="EMBL" id="SVA66412.1"/>
    </source>
</evidence>
<evidence type="ECO:0000256" key="2">
    <source>
        <dbReference type="ARBA" id="ARBA00007663"/>
    </source>
</evidence>
<evidence type="ECO:0000259" key="7">
    <source>
        <dbReference type="PROSITE" id="PS51163"/>
    </source>
</evidence>
<comment type="subcellular location">
    <subcellularLocation>
        <location evidence="1">Cytoplasm</location>
    </subcellularLocation>
</comment>
<dbReference type="PROSITE" id="PS51163">
    <property type="entry name" value="YRDC"/>
    <property type="match status" value="1"/>
</dbReference>
<dbReference type="InterPro" id="IPR006070">
    <property type="entry name" value="Sua5-like_dom"/>
</dbReference>
<protein>
    <recommendedName>
        <fullName evidence="3">L-threonylcarbamoyladenylate synthase</fullName>
        <ecNumber evidence="3">2.7.7.87</ecNumber>
    </recommendedName>
</protein>
<dbReference type="Gene3D" id="3.90.870.10">
    <property type="entry name" value="DHBP synthase"/>
    <property type="match status" value="1"/>
</dbReference>
<reference evidence="8" key="1">
    <citation type="submission" date="2018-05" db="EMBL/GenBank/DDBJ databases">
        <authorList>
            <person name="Lanie J.A."/>
            <person name="Ng W.-L."/>
            <person name="Kazmierczak K.M."/>
            <person name="Andrzejewski T.M."/>
            <person name="Davidsen T.M."/>
            <person name="Wayne K.J."/>
            <person name="Tettelin H."/>
            <person name="Glass J.I."/>
            <person name="Rusch D."/>
            <person name="Podicherti R."/>
            <person name="Tsui H.-C.T."/>
            <person name="Winkler M.E."/>
        </authorList>
    </citation>
    <scope>NUCLEOTIDE SEQUENCE</scope>
</reference>
<dbReference type="PANTHER" id="PTHR17490">
    <property type="entry name" value="SUA5"/>
    <property type="match status" value="1"/>
</dbReference>
<dbReference type="GO" id="GO:0005737">
    <property type="term" value="C:cytoplasm"/>
    <property type="evidence" value="ECO:0007669"/>
    <property type="project" value="UniProtKB-SubCell"/>
</dbReference>
<name>A0A381XPK7_9ZZZZ</name>
<evidence type="ECO:0000256" key="5">
    <source>
        <dbReference type="ARBA" id="ARBA00022679"/>
    </source>
</evidence>
<evidence type="ECO:0000256" key="1">
    <source>
        <dbReference type="ARBA" id="ARBA00004496"/>
    </source>
</evidence>
<gene>
    <name evidence="8" type="ORF">METZ01_LOCUS119266</name>
</gene>
<feature type="domain" description="YrdC-like" evidence="7">
    <location>
        <begin position="1"/>
        <end position="130"/>
    </location>
</feature>
<dbReference type="EMBL" id="UINC01015842">
    <property type="protein sequence ID" value="SVA66412.1"/>
    <property type="molecule type" value="Genomic_DNA"/>
</dbReference>
<proteinExistence type="inferred from homology"/>
<sequence>MIASNLDQLLPWISSKNKNIKYLTSSEKPITWVLMGKEPIPFWISGRNSTIAVRITSHPIAKELCKIVDSPIVSTSANIGGKTPARNIYTLRKQFHNQVDYILSGKCDQIKGPTEIRLLKNNEIIRPTEE</sequence>
<comment type="catalytic activity">
    <reaction evidence="6">
        <text>L-threonine + hydrogencarbonate + ATP = L-threonylcarbamoyladenylate + diphosphate + H2O</text>
        <dbReference type="Rhea" id="RHEA:36407"/>
        <dbReference type="ChEBI" id="CHEBI:15377"/>
        <dbReference type="ChEBI" id="CHEBI:17544"/>
        <dbReference type="ChEBI" id="CHEBI:30616"/>
        <dbReference type="ChEBI" id="CHEBI:33019"/>
        <dbReference type="ChEBI" id="CHEBI:57926"/>
        <dbReference type="ChEBI" id="CHEBI:73682"/>
        <dbReference type="EC" id="2.7.7.87"/>
    </reaction>
</comment>
<dbReference type="AlphaFoldDB" id="A0A381XPK7"/>
<keyword evidence="4" id="KW-0963">Cytoplasm</keyword>
<dbReference type="GO" id="GO:0003725">
    <property type="term" value="F:double-stranded RNA binding"/>
    <property type="evidence" value="ECO:0007669"/>
    <property type="project" value="InterPro"/>
</dbReference>
<dbReference type="EC" id="2.7.7.87" evidence="3"/>
<organism evidence="8">
    <name type="scientific">marine metagenome</name>
    <dbReference type="NCBI Taxonomy" id="408172"/>
    <lineage>
        <taxon>unclassified sequences</taxon>
        <taxon>metagenomes</taxon>
        <taxon>ecological metagenomes</taxon>
    </lineage>
</organism>
<evidence type="ECO:0000256" key="4">
    <source>
        <dbReference type="ARBA" id="ARBA00022490"/>
    </source>
</evidence>
<keyword evidence="5" id="KW-0808">Transferase</keyword>